<dbReference type="InterPro" id="IPR027417">
    <property type="entry name" value="P-loop_NTPase"/>
</dbReference>
<protein>
    <recommendedName>
        <fullName evidence="8">TraD/TraG TraM recognition site domain-containing protein</fullName>
    </recommendedName>
</protein>
<feature type="region of interest" description="Disordered" evidence="6">
    <location>
        <begin position="140"/>
        <end position="189"/>
    </location>
</feature>
<accession>A0A917ZMN6</accession>
<name>A0A917ZMN6_9ACTN</name>
<evidence type="ECO:0000256" key="1">
    <source>
        <dbReference type="ARBA" id="ARBA00004651"/>
    </source>
</evidence>
<organism evidence="9 10">
    <name type="scientific">Wenjunlia tyrosinilytica</name>
    <dbReference type="NCBI Taxonomy" id="1544741"/>
    <lineage>
        <taxon>Bacteria</taxon>
        <taxon>Bacillati</taxon>
        <taxon>Actinomycetota</taxon>
        <taxon>Actinomycetes</taxon>
        <taxon>Kitasatosporales</taxon>
        <taxon>Streptomycetaceae</taxon>
        <taxon>Wenjunlia</taxon>
    </lineage>
</organism>
<evidence type="ECO:0000256" key="3">
    <source>
        <dbReference type="ARBA" id="ARBA00022692"/>
    </source>
</evidence>
<keyword evidence="4 7" id="KW-1133">Transmembrane helix</keyword>
<dbReference type="InterPro" id="IPR051539">
    <property type="entry name" value="T4SS-coupling_protein"/>
</dbReference>
<dbReference type="PANTHER" id="PTHR37937">
    <property type="entry name" value="CONJUGATIVE TRANSFER: DNA TRANSPORT"/>
    <property type="match status" value="1"/>
</dbReference>
<reference evidence="9" key="2">
    <citation type="submission" date="2020-09" db="EMBL/GenBank/DDBJ databases">
        <authorList>
            <person name="Sun Q."/>
            <person name="Zhou Y."/>
        </authorList>
    </citation>
    <scope>NUCLEOTIDE SEQUENCE</scope>
    <source>
        <strain evidence="9">CGMCC 4.7201</strain>
    </source>
</reference>
<dbReference type="SUPFAM" id="SSF52540">
    <property type="entry name" value="P-loop containing nucleoside triphosphate hydrolases"/>
    <property type="match status" value="1"/>
</dbReference>
<dbReference type="RefSeq" id="WP_189131733.1">
    <property type="nucleotide sequence ID" value="NZ_BMMS01000009.1"/>
</dbReference>
<evidence type="ECO:0000256" key="6">
    <source>
        <dbReference type="SAM" id="MobiDB-lite"/>
    </source>
</evidence>
<feature type="transmembrane region" description="Helical" evidence="7">
    <location>
        <begin position="92"/>
        <end position="115"/>
    </location>
</feature>
<evidence type="ECO:0000256" key="2">
    <source>
        <dbReference type="ARBA" id="ARBA00022475"/>
    </source>
</evidence>
<dbReference type="PANTHER" id="PTHR37937:SF1">
    <property type="entry name" value="CONJUGATIVE TRANSFER: DNA TRANSPORT"/>
    <property type="match status" value="1"/>
</dbReference>
<dbReference type="CDD" id="cd01127">
    <property type="entry name" value="TrwB_TraG_TraD_VirD4"/>
    <property type="match status" value="1"/>
</dbReference>
<dbReference type="AlphaFoldDB" id="A0A917ZMN6"/>
<comment type="caution">
    <text evidence="9">The sequence shown here is derived from an EMBL/GenBank/DDBJ whole genome shotgun (WGS) entry which is preliminary data.</text>
</comment>
<keyword evidence="3 7" id="KW-0812">Transmembrane</keyword>
<evidence type="ECO:0000313" key="9">
    <source>
        <dbReference type="EMBL" id="GGO87378.1"/>
    </source>
</evidence>
<feature type="transmembrane region" description="Helical" evidence="7">
    <location>
        <begin position="21"/>
        <end position="47"/>
    </location>
</feature>
<keyword evidence="5 7" id="KW-0472">Membrane</keyword>
<evidence type="ECO:0000313" key="10">
    <source>
        <dbReference type="Proteomes" id="UP000641932"/>
    </source>
</evidence>
<gene>
    <name evidence="9" type="ORF">GCM10012280_25730</name>
</gene>
<evidence type="ECO:0000256" key="5">
    <source>
        <dbReference type="ARBA" id="ARBA00023136"/>
    </source>
</evidence>
<reference evidence="9" key="1">
    <citation type="journal article" date="2014" name="Int. J. Syst. Evol. Microbiol.">
        <title>Complete genome sequence of Corynebacterium casei LMG S-19264T (=DSM 44701T), isolated from a smear-ripened cheese.</title>
        <authorList>
            <consortium name="US DOE Joint Genome Institute (JGI-PGF)"/>
            <person name="Walter F."/>
            <person name="Albersmeier A."/>
            <person name="Kalinowski J."/>
            <person name="Ruckert C."/>
        </authorList>
    </citation>
    <scope>NUCLEOTIDE SEQUENCE</scope>
    <source>
        <strain evidence="9">CGMCC 4.7201</strain>
    </source>
</reference>
<dbReference type="Pfam" id="PF12696">
    <property type="entry name" value="TraG-D_C"/>
    <property type="match status" value="1"/>
</dbReference>
<sequence length="605" mass="64240">MTTAPRDRRNESTAQRGIPDGALIGFLLLLLGTVALTWVATGLAGFVQYGSWPDIKFAHTALALRRLATRPSDLEAAWSHPDPVPGLPTPTAFWTTLFILVAVLLAVSVLGMTAWTRFRAPVKAQQARVRAVQEAAERAAAAPAPAAVPMPVQPPRPQSAPRRPARTETVPVPQPPLEARPETPAERPPAVPVEAAAPVAAQVASPAPRHPLAEQALVSRARAIRPEIPVIGRSLHDVLAYAIGLGHDSADGTELFGGLDQTFSVYGSPGTGKSSRLVHRAVTHAPGPVLVTCDGPSTLHATSGAREKTGPVLVFDPLQLSDTAQRLRWSPVQGCEDPSTAESRARALLEPVRPLARTLLSDANTQQTAHTLLRCLLHAAALDGRPIRQVHRWANGQGTRDAVKVLRTTKDAAADWAGSLESTLSGHPQQLEAGRALTARALDFLSQLHVLNSCTPSGSEQLNVESFLCERGTLYLVGEASEDPRSHPGAMPLLTALAAHVVEHGRRMAARSSSGRLDPPMLCALDDVATLAPLPVLPELMSVGGKVGIPTLAVLRSEEQARHRWGDRGATTIHQSSGVRVTMDADTAGTAKLELNDGHRVVARL</sequence>
<proteinExistence type="predicted"/>
<dbReference type="InterPro" id="IPR032689">
    <property type="entry name" value="TraG-D_C"/>
</dbReference>
<dbReference type="Proteomes" id="UP000641932">
    <property type="component" value="Unassembled WGS sequence"/>
</dbReference>
<dbReference type="GO" id="GO:0005886">
    <property type="term" value="C:plasma membrane"/>
    <property type="evidence" value="ECO:0007669"/>
    <property type="project" value="UniProtKB-SubCell"/>
</dbReference>
<evidence type="ECO:0000256" key="4">
    <source>
        <dbReference type="ARBA" id="ARBA00022989"/>
    </source>
</evidence>
<dbReference type="Gene3D" id="3.40.50.300">
    <property type="entry name" value="P-loop containing nucleotide triphosphate hydrolases"/>
    <property type="match status" value="1"/>
</dbReference>
<feature type="compositionally biased region" description="Pro residues" evidence="6">
    <location>
        <begin position="146"/>
        <end position="158"/>
    </location>
</feature>
<keyword evidence="2" id="KW-1003">Cell membrane</keyword>
<evidence type="ECO:0000259" key="8">
    <source>
        <dbReference type="Pfam" id="PF12696"/>
    </source>
</evidence>
<dbReference type="EMBL" id="BMMS01000009">
    <property type="protein sequence ID" value="GGO87378.1"/>
    <property type="molecule type" value="Genomic_DNA"/>
</dbReference>
<keyword evidence="10" id="KW-1185">Reference proteome</keyword>
<evidence type="ECO:0000256" key="7">
    <source>
        <dbReference type="SAM" id="Phobius"/>
    </source>
</evidence>
<comment type="subcellular location">
    <subcellularLocation>
        <location evidence="1">Cell membrane</location>
        <topology evidence="1">Multi-pass membrane protein</topology>
    </subcellularLocation>
</comment>
<feature type="domain" description="TraD/TraG TraM recognition site" evidence="8">
    <location>
        <begin position="520"/>
        <end position="592"/>
    </location>
</feature>